<dbReference type="PANTHER" id="PTHR18868:SF45">
    <property type="entry name" value="OS03G0109900 PROTEIN"/>
    <property type="match status" value="1"/>
</dbReference>
<comment type="caution">
    <text evidence="1">The sequence shown here is derived from an EMBL/GenBank/DDBJ whole genome shotgun (WGS) entry which is preliminary data.</text>
</comment>
<dbReference type="InterPro" id="IPR009003">
    <property type="entry name" value="Peptidase_S1_PA"/>
</dbReference>
<dbReference type="AlphaFoldDB" id="A0A835F2N0"/>
<accession>A0A835F2N0</accession>
<proteinExistence type="predicted"/>
<dbReference type="SUPFAM" id="SSF50494">
    <property type="entry name" value="Trypsin-like serine proteases"/>
    <property type="match status" value="1"/>
</dbReference>
<keyword evidence="2" id="KW-1185">Reference proteome</keyword>
<evidence type="ECO:0000313" key="1">
    <source>
        <dbReference type="EMBL" id="KAF8726476.1"/>
    </source>
</evidence>
<reference evidence="1" key="1">
    <citation type="submission" date="2020-07" db="EMBL/GenBank/DDBJ databases">
        <title>Genome sequence and genetic diversity analysis of an under-domesticated orphan crop, white fonio (Digitaria exilis).</title>
        <authorList>
            <person name="Bennetzen J.L."/>
            <person name="Chen S."/>
            <person name="Ma X."/>
            <person name="Wang X."/>
            <person name="Yssel A.E.J."/>
            <person name="Chaluvadi S.R."/>
            <person name="Johnson M."/>
            <person name="Gangashetty P."/>
            <person name="Hamidou F."/>
            <person name="Sanogo M.D."/>
            <person name="Zwaenepoel A."/>
            <person name="Wallace J."/>
            <person name="Van De Peer Y."/>
            <person name="Van Deynze A."/>
        </authorList>
    </citation>
    <scope>NUCLEOTIDE SEQUENCE</scope>
    <source>
        <tissue evidence="1">Leaves</tissue>
    </source>
</reference>
<dbReference type="PANTHER" id="PTHR18868">
    <property type="entry name" value="OS07G0665300 PROTEIN-RELATED"/>
    <property type="match status" value="1"/>
</dbReference>
<dbReference type="EMBL" id="JACEFO010001648">
    <property type="protein sequence ID" value="KAF8726476.1"/>
    <property type="molecule type" value="Genomic_DNA"/>
</dbReference>
<gene>
    <name evidence="1" type="ORF">HU200_019662</name>
</gene>
<sequence length="113" mass="12738">MTIKLLRGCGMILVNTFEYPFGDVYPKGDTRIFACTGVFIDFDDKYPKILTSASLVRDPGDPNKIIVDLRIEVLLPGKRCEIGTLKLHSLHYNVALVSVDNYRPLCPVNLEEH</sequence>
<dbReference type="Proteomes" id="UP000636709">
    <property type="component" value="Unassembled WGS sequence"/>
</dbReference>
<name>A0A835F2N0_9POAL</name>
<organism evidence="1 2">
    <name type="scientific">Digitaria exilis</name>
    <dbReference type="NCBI Taxonomy" id="1010633"/>
    <lineage>
        <taxon>Eukaryota</taxon>
        <taxon>Viridiplantae</taxon>
        <taxon>Streptophyta</taxon>
        <taxon>Embryophyta</taxon>
        <taxon>Tracheophyta</taxon>
        <taxon>Spermatophyta</taxon>
        <taxon>Magnoliopsida</taxon>
        <taxon>Liliopsida</taxon>
        <taxon>Poales</taxon>
        <taxon>Poaceae</taxon>
        <taxon>PACMAD clade</taxon>
        <taxon>Panicoideae</taxon>
        <taxon>Panicodae</taxon>
        <taxon>Paniceae</taxon>
        <taxon>Anthephorinae</taxon>
        <taxon>Digitaria</taxon>
    </lineage>
</organism>
<protein>
    <submittedName>
        <fullName evidence="1">Uncharacterized protein</fullName>
    </submittedName>
</protein>
<dbReference type="OrthoDB" id="681969at2759"/>
<evidence type="ECO:0000313" key="2">
    <source>
        <dbReference type="Proteomes" id="UP000636709"/>
    </source>
</evidence>